<keyword evidence="2" id="KW-1185">Reference proteome</keyword>
<gene>
    <name evidence="1" type="ORF">QE152_g6624</name>
</gene>
<comment type="caution">
    <text evidence="1">The sequence shown here is derived from an EMBL/GenBank/DDBJ whole genome shotgun (WGS) entry which is preliminary data.</text>
</comment>
<reference evidence="1 2" key="1">
    <citation type="journal article" date="2024" name="BMC Genomics">
        <title>De novo assembly and annotation of Popillia japonica's genome with initial clues to its potential as an invasive pest.</title>
        <authorList>
            <person name="Cucini C."/>
            <person name="Boschi S."/>
            <person name="Funari R."/>
            <person name="Cardaioli E."/>
            <person name="Iannotti N."/>
            <person name="Marturano G."/>
            <person name="Paoli F."/>
            <person name="Bruttini M."/>
            <person name="Carapelli A."/>
            <person name="Frati F."/>
            <person name="Nardi F."/>
        </authorList>
    </citation>
    <scope>NUCLEOTIDE SEQUENCE [LARGE SCALE GENOMIC DNA]</scope>
    <source>
        <strain evidence="1">DMR45628</strain>
    </source>
</reference>
<evidence type="ECO:0000313" key="1">
    <source>
        <dbReference type="EMBL" id="KAK9745790.1"/>
    </source>
</evidence>
<dbReference type="Proteomes" id="UP001458880">
    <property type="component" value="Unassembled WGS sequence"/>
</dbReference>
<organism evidence="1 2">
    <name type="scientific">Popillia japonica</name>
    <name type="common">Japanese beetle</name>
    <dbReference type="NCBI Taxonomy" id="7064"/>
    <lineage>
        <taxon>Eukaryota</taxon>
        <taxon>Metazoa</taxon>
        <taxon>Ecdysozoa</taxon>
        <taxon>Arthropoda</taxon>
        <taxon>Hexapoda</taxon>
        <taxon>Insecta</taxon>
        <taxon>Pterygota</taxon>
        <taxon>Neoptera</taxon>
        <taxon>Endopterygota</taxon>
        <taxon>Coleoptera</taxon>
        <taxon>Polyphaga</taxon>
        <taxon>Scarabaeiformia</taxon>
        <taxon>Scarabaeidae</taxon>
        <taxon>Rutelinae</taxon>
        <taxon>Popillia</taxon>
    </lineage>
</organism>
<sequence>MERITVLWRTNMILNDKKKLLEKAKDLSVLYSWTSRNCPLNTMLILMHESSVKMGEDINNYSWTSRNCPLNTMLILMHESSVKMGEDINNDIVIKETGIQND</sequence>
<accession>A0AAW1MJQ1</accession>
<protein>
    <submittedName>
        <fullName evidence="1">Uncharacterized protein</fullName>
    </submittedName>
</protein>
<name>A0AAW1MJQ1_POPJA</name>
<dbReference type="AlphaFoldDB" id="A0AAW1MJQ1"/>
<evidence type="ECO:0000313" key="2">
    <source>
        <dbReference type="Proteomes" id="UP001458880"/>
    </source>
</evidence>
<dbReference type="EMBL" id="JASPKY010000045">
    <property type="protein sequence ID" value="KAK9745790.1"/>
    <property type="molecule type" value="Genomic_DNA"/>
</dbReference>
<proteinExistence type="predicted"/>